<reference evidence="9 11" key="2">
    <citation type="submission" date="2016-11" db="EMBL/GenBank/DDBJ databases">
        <title>Whole genomes of Flavobacteriaceae.</title>
        <authorList>
            <person name="Stine C."/>
            <person name="Li C."/>
            <person name="Tadesse D."/>
        </authorList>
    </citation>
    <scope>NUCLEOTIDE SEQUENCE [LARGE SCALE GENOMIC DNA]</scope>
    <source>
        <strain evidence="9 11">ATCC 29551</strain>
    </source>
</reference>
<feature type="transmembrane region" description="Helical" evidence="6">
    <location>
        <begin position="82"/>
        <end position="97"/>
    </location>
</feature>
<feature type="transmembrane region" description="Helical" evidence="6">
    <location>
        <begin position="357"/>
        <end position="376"/>
    </location>
</feature>
<evidence type="ECO:0000313" key="9">
    <source>
        <dbReference type="EMBL" id="OXA90343.1"/>
    </source>
</evidence>
<protein>
    <recommendedName>
        <fullName evidence="7">O-antigen ligase-related domain-containing protein</fullName>
    </recommendedName>
</protein>
<evidence type="ECO:0000256" key="3">
    <source>
        <dbReference type="ARBA" id="ARBA00022989"/>
    </source>
</evidence>
<reference evidence="8 10" key="1">
    <citation type="submission" date="2014-07" db="EMBL/GenBank/DDBJ databases">
        <title>Genome of Flavobacterium hydatis DSM 2063.</title>
        <authorList>
            <person name="Pipes S.E."/>
            <person name="Stropko S.J."/>
            <person name="Newman J.D."/>
        </authorList>
    </citation>
    <scope>NUCLEOTIDE SEQUENCE [LARGE SCALE GENOMIC DNA]</scope>
    <source>
        <strain evidence="8 10">DSM 2063</strain>
    </source>
</reference>
<organism evidence="8 10">
    <name type="scientific">Flavobacterium hydatis</name>
    <name type="common">Cytophaga aquatilis</name>
    <dbReference type="NCBI Taxonomy" id="991"/>
    <lineage>
        <taxon>Bacteria</taxon>
        <taxon>Pseudomonadati</taxon>
        <taxon>Bacteroidota</taxon>
        <taxon>Flavobacteriia</taxon>
        <taxon>Flavobacteriales</taxon>
        <taxon>Flavobacteriaceae</taxon>
        <taxon>Flavobacterium</taxon>
    </lineage>
</organism>
<dbReference type="AlphaFoldDB" id="A0A086AAH9"/>
<keyword evidence="4 6" id="KW-0472">Membrane</keyword>
<feature type="repeat" description="TPR" evidence="5">
    <location>
        <begin position="689"/>
        <end position="722"/>
    </location>
</feature>
<dbReference type="Proteomes" id="UP000198424">
    <property type="component" value="Unassembled WGS sequence"/>
</dbReference>
<feature type="domain" description="O-antigen ligase-related" evidence="7">
    <location>
        <begin position="208"/>
        <end position="364"/>
    </location>
</feature>
<dbReference type="PANTHER" id="PTHR37422">
    <property type="entry name" value="TEICHURONIC ACID BIOSYNTHESIS PROTEIN TUAE"/>
    <property type="match status" value="1"/>
</dbReference>
<sequence length="767" mass="87831">MYNIRTNTNKGISIIPDYVVYIFIALLLIIDYIPNNGFLISNIQYLYLSVLNFFIGVYFYVNSKMISSNIIPILKRSYVTRIYLVFLLICGLSFITARNTSLVITRITELVIVFCLFINLTILLKDKLHLLYKIVIIISISAFLQSGLALYDFTQLSRHITASSALGQIIGNTGNINIFAASLTIKVPFLLLGITHFDGIKKNFLFFTLFLVTTTIFLTAARASLLNLFLIFVVYILFYLKSHSFNKSSLIKSSILIIPVLIALFASNRSLEKAKDNDRYKSVTNRITQINTGDASVKARFTYWENAIKIAQENPLLGVGLGNYRIESIPYEKFQENDFSVSLDPHNDFLEILAETGILNGLLYFSFFIFILFVNIKRLIKSTDSNTKTVAVLTLMLLIVYGSDAFFNFPMYKPTMQLFFSLLLALTVVNTPALINQDTDKPLNIKLLPFFIGITIITSYSALIIYKASNLEGEIIKDDINMNLKGVLTGDEIIDRMPKYPNVFLTSESFYEYAAIYYIREKNYEKALSCFAKASKINPHSGRINYYKYYISKEKGNLDSAYVYIKEAFYLRPRNAFFYKYSTNLAAVRKDTLEILKEHKLFSTYRKIPEAWSIPATELQRTNFNKKSLVQFIDQGLKETPNDSTLGKMKKDILVKNYILEGQILLSQSKFDKSLESFQKALKIDSENFSLIQSIGFNYYSSGKYEQAINYFLKALKYPESNNGLTEYYIGICYLKTNDLENACKYFNLSKAKNFVLAQLMLNKTCK</sequence>
<evidence type="ECO:0000256" key="6">
    <source>
        <dbReference type="SAM" id="Phobius"/>
    </source>
</evidence>
<dbReference type="OrthoDB" id="665122at2"/>
<keyword evidence="5" id="KW-0802">TPR repeat</keyword>
<evidence type="ECO:0000313" key="10">
    <source>
        <dbReference type="Proteomes" id="UP000028712"/>
    </source>
</evidence>
<dbReference type="Pfam" id="PF13181">
    <property type="entry name" value="TPR_8"/>
    <property type="match status" value="3"/>
</dbReference>
<feature type="transmembrane region" description="Helical" evidence="6">
    <location>
        <begin position="447"/>
        <end position="466"/>
    </location>
</feature>
<dbReference type="Gene3D" id="1.25.40.10">
    <property type="entry name" value="Tetratricopeptide repeat domain"/>
    <property type="match status" value="2"/>
</dbReference>
<name>A0A086AAH9_FLAHY</name>
<accession>A0A086AAH9</accession>
<gene>
    <name evidence="9" type="ORF">B0A62_19955</name>
    <name evidence="8" type="ORF">IW20_17925</name>
</gene>
<dbReference type="PANTHER" id="PTHR37422:SF13">
    <property type="entry name" value="LIPOPOLYSACCHARIDE BIOSYNTHESIS PROTEIN PA4999-RELATED"/>
    <property type="match status" value="1"/>
</dbReference>
<dbReference type="InterPro" id="IPR007016">
    <property type="entry name" value="O-antigen_ligase-rel_domated"/>
</dbReference>
<dbReference type="GO" id="GO:0016020">
    <property type="term" value="C:membrane"/>
    <property type="evidence" value="ECO:0007669"/>
    <property type="project" value="UniProtKB-SubCell"/>
</dbReference>
<feature type="transmembrane region" description="Helical" evidence="6">
    <location>
        <begin position="12"/>
        <end position="33"/>
    </location>
</feature>
<dbReference type="eggNOG" id="COG3307">
    <property type="taxonomic scope" value="Bacteria"/>
</dbReference>
<evidence type="ECO:0000256" key="5">
    <source>
        <dbReference type="PROSITE-ProRule" id="PRU00339"/>
    </source>
</evidence>
<feature type="transmembrane region" description="Helical" evidence="6">
    <location>
        <begin position="415"/>
        <end position="435"/>
    </location>
</feature>
<keyword evidence="2 6" id="KW-0812">Transmembrane</keyword>
<dbReference type="EMBL" id="MUGY01000028">
    <property type="protein sequence ID" value="OXA90343.1"/>
    <property type="molecule type" value="Genomic_DNA"/>
</dbReference>
<dbReference type="RefSeq" id="WP_035625192.1">
    <property type="nucleotide sequence ID" value="NZ_JBEWQG010000012.1"/>
</dbReference>
<dbReference type="STRING" id="991.IW20_17925"/>
<evidence type="ECO:0000259" key="7">
    <source>
        <dbReference type="Pfam" id="PF04932"/>
    </source>
</evidence>
<dbReference type="Proteomes" id="UP000028712">
    <property type="component" value="Unassembled WGS sequence"/>
</dbReference>
<evidence type="ECO:0000313" key="8">
    <source>
        <dbReference type="EMBL" id="KFF13693.1"/>
    </source>
</evidence>
<feature type="transmembrane region" description="Helical" evidence="6">
    <location>
        <begin position="205"/>
        <end position="238"/>
    </location>
</feature>
<dbReference type="SMART" id="SM00028">
    <property type="entry name" value="TPR"/>
    <property type="match status" value="5"/>
</dbReference>
<comment type="subcellular location">
    <subcellularLocation>
        <location evidence="1">Membrane</location>
        <topology evidence="1">Multi-pass membrane protein</topology>
    </subcellularLocation>
</comment>
<dbReference type="InterPro" id="IPR019734">
    <property type="entry name" value="TPR_rpt"/>
</dbReference>
<evidence type="ECO:0000256" key="4">
    <source>
        <dbReference type="ARBA" id="ARBA00023136"/>
    </source>
</evidence>
<feature type="transmembrane region" description="Helical" evidence="6">
    <location>
        <begin position="45"/>
        <end position="61"/>
    </location>
</feature>
<dbReference type="Pfam" id="PF04932">
    <property type="entry name" value="Wzy_C"/>
    <property type="match status" value="1"/>
</dbReference>
<dbReference type="PROSITE" id="PS50005">
    <property type="entry name" value="TPR"/>
    <property type="match status" value="3"/>
</dbReference>
<feature type="repeat" description="TPR" evidence="5">
    <location>
        <begin position="508"/>
        <end position="541"/>
    </location>
</feature>
<evidence type="ECO:0000256" key="2">
    <source>
        <dbReference type="ARBA" id="ARBA00022692"/>
    </source>
</evidence>
<evidence type="ECO:0000313" key="11">
    <source>
        <dbReference type="Proteomes" id="UP000198424"/>
    </source>
</evidence>
<dbReference type="InterPro" id="IPR051533">
    <property type="entry name" value="WaaL-like"/>
</dbReference>
<proteinExistence type="predicted"/>
<feature type="transmembrane region" description="Helical" evidence="6">
    <location>
        <begin position="130"/>
        <end position="151"/>
    </location>
</feature>
<dbReference type="EMBL" id="JPRM01000028">
    <property type="protein sequence ID" value="KFF13693.1"/>
    <property type="molecule type" value="Genomic_DNA"/>
</dbReference>
<feature type="transmembrane region" description="Helical" evidence="6">
    <location>
        <begin position="388"/>
        <end position="409"/>
    </location>
</feature>
<feature type="transmembrane region" description="Helical" evidence="6">
    <location>
        <begin position="103"/>
        <end position="123"/>
    </location>
</feature>
<feature type="repeat" description="TPR" evidence="5">
    <location>
        <begin position="655"/>
        <end position="688"/>
    </location>
</feature>
<keyword evidence="3 6" id="KW-1133">Transmembrane helix</keyword>
<dbReference type="InterPro" id="IPR011990">
    <property type="entry name" value="TPR-like_helical_dom_sf"/>
</dbReference>
<dbReference type="eggNOG" id="COG0457">
    <property type="taxonomic scope" value="Bacteria"/>
</dbReference>
<keyword evidence="11" id="KW-1185">Reference proteome</keyword>
<feature type="transmembrane region" description="Helical" evidence="6">
    <location>
        <begin position="250"/>
        <end position="267"/>
    </location>
</feature>
<dbReference type="SUPFAM" id="SSF48452">
    <property type="entry name" value="TPR-like"/>
    <property type="match status" value="1"/>
</dbReference>
<comment type="caution">
    <text evidence="8">The sequence shown here is derived from an EMBL/GenBank/DDBJ whole genome shotgun (WGS) entry which is preliminary data.</text>
</comment>
<evidence type="ECO:0000256" key="1">
    <source>
        <dbReference type="ARBA" id="ARBA00004141"/>
    </source>
</evidence>